<comment type="caution">
    <text evidence="1">The sequence shown here is derived from an EMBL/GenBank/DDBJ whole genome shotgun (WGS) entry which is preliminary data.</text>
</comment>
<protein>
    <submittedName>
        <fullName evidence="1">Uncharacterized protein</fullName>
    </submittedName>
</protein>
<dbReference type="AlphaFoldDB" id="A0AAI9Y766"/>
<evidence type="ECO:0000313" key="1">
    <source>
        <dbReference type="EMBL" id="KAK1481638.1"/>
    </source>
</evidence>
<dbReference type="Proteomes" id="UP001239213">
    <property type="component" value="Unassembled WGS sequence"/>
</dbReference>
<evidence type="ECO:0000313" key="2">
    <source>
        <dbReference type="Proteomes" id="UP001239213"/>
    </source>
</evidence>
<reference evidence="1" key="1">
    <citation type="submission" date="2016-11" db="EMBL/GenBank/DDBJ databases">
        <title>The genome sequence of Colletotrichum cuscutae.</title>
        <authorList>
            <person name="Baroncelli R."/>
        </authorList>
    </citation>
    <scope>NUCLEOTIDE SEQUENCE</scope>
    <source>
        <strain evidence="1">IMI 304802</strain>
    </source>
</reference>
<name>A0AAI9Y766_9PEZI</name>
<organism evidence="1 2">
    <name type="scientific">Colletotrichum cuscutae</name>
    <dbReference type="NCBI Taxonomy" id="1209917"/>
    <lineage>
        <taxon>Eukaryota</taxon>
        <taxon>Fungi</taxon>
        <taxon>Dikarya</taxon>
        <taxon>Ascomycota</taxon>
        <taxon>Pezizomycotina</taxon>
        <taxon>Sordariomycetes</taxon>
        <taxon>Hypocreomycetidae</taxon>
        <taxon>Glomerellales</taxon>
        <taxon>Glomerellaceae</taxon>
        <taxon>Colletotrichum</taxon>
        <taxon>Colletotrichum acutatum species complex</taxon>
    </lineage>
</organism>
<dbReference type="EMBL" id="MPDP01000099">
    <property type="protein sequence ID" value="KAK1481638.1"/>
    <property type="molecule type" value="Genomic_DNA"/>
</dbReference>
<accession>A0AAI9Y766</accession>
<keyword evidence="2" id="KW-1185">Reference proteome</keyword>
<gene>
    <name evidence="1" type="ORF">CCUS01_15997</name>
</gene>
<sequence length="133" mass="15334">MRKISVAPTASPGPRIAPQRRCLRILVVSIPHIPEPDIRSNEDARPQLPQFPSLRSFVERWEDRRCPRCALTFAPIAIQTSTAGRREATCPGEPGRPTQQIGYRLRVAPRRRFKYRNGVGRYTVNIRCWEETR</sequence>
<proteinExistence type="predicted"/>